<evidence type="ECO:0000313" key="1">
    <source>
        <dbReference type="EMBL" id="AEK60510.1"/>
    </source>
</evidence>
<organism evidence="1 2">
    <name type="scientific">Collimonas fungivorans (strain Ter331)</name>
    <dbReference type="NCBI Taxonomy" id="1005048"/>
    <lineage>
        <taxon>Bacteria</taxon>
        <taxon>Pseudomonadati</taxon>
        <taxon>Pseudomonadota</taxon>
        <taxon>Betaproteobacteria</taxon>
        <taxon>Burkholderiales</taxon>
        <taxon>Oxalobacteraceae</taxon>
        <taxon>Collimonas</taxon>
    </lineage>
</organism>
<evidence type="ECO:0000313" key="2">
    <source>
        <dbReference type="Proteomes" id="UP000008392"/>
    </source>
</evidence>
<reference evidence="1 2" key="1">
    <citation type="journal article" date="2004" name="Environ. Microbiol.">
        <title>Phylogeny-function analysis of (meta)genomic libraries: screening for expression of ribosomal RNA genes by large-insert library fluorescent in situ hybridization (LIL-FISH).</title>
        <authorList>
            <person name="Leveau J.H."/>
            <person name="Gerards S."/>
            <person name="de Boer W."/>
            <person name="van Veen J.A."/>
        </authorList>
    </citation>
    <scope>NUCLEOTIDE SEQUENCE [LARGE SCALE GENOMIC DNA]</scope>
    <source>
        <strain evidence="1 2">Ter331</strain>
    </source>
</reference>
<reference evidence="1 2" key="2">
    <citation type="journal article" date="2006" name="J. Microbiol. Methods">
        <title>Genomic flank-sequencing of plasposon insertion sites for rapid identification of functional genes.</title>
        <authorList>
            <person name="Leveau J.H."/>
            <person name="Gerards S."/>
            <person name="Fritsche K."/>
            <person name="Zondag G."/>
            <person name="van Veen J.A."/>
        </authorList>
    </citation>
    <scope>NUCLEOTIDE SEQUENCE [LARGE SCALE GENOMIC DNA]</scope>
    <source>
        <strain evidence="1 2">Ter331</strain>
    </source>
</reference>
<dbReference type="HOGENOM" id="CLU_3373139_0_0_4"/>
<keyword evidence="2" id="KW-1185">Reference proteome</keyword>
<reference evidence="1 2" key="4">
    <citation type="journal article" date="2010" name="Environ. Microbiol.">
        <title>The bacterial genus Collimonas: mycophagy, weathering and other adaptive solutions to life in oligotrophic soil environments.</title>
        <authorList>
            <person name="Leveau J.H."/>
            <person name="Uroz S."/>
            <person name="de Boer W."/>
        </authorList>
    </citation>
    <scope>NUCLEOTIDE SEQUENCE [LARGE SCALE GENOMIC DNA]</scope>
    <source>
        <strain evidence="1 2">Ter331</strain>
    </source>
</reference>
<name>G0AEY3_COLFT</name>
<proteinExistence type="predicted"/>
<dbReference type="Proteomes" id="UP000008392">
    <property type="component" value="Chromosome"/>
</dbReference>
<protein>
    <submittedName>
        <fullName evidence="1">Uncharacterized protein</fullName>
    </submittedName>
</protein>
<dbReference type="AlphaFoldDB" id="G0AEY3"/>
<reference evidence="2" key="6">
    <citation type="submission" date="2011-05" db="EMBL/GenBank/DDBJ databases">
        <title>Complete sequence of Collimonas fungivorans Ter331.</title>
        <authorList>
            <person name="Leveau J.H."/>
        </authorList>
    </citation>
    <scope>NUCLEOTIDE SEQUENCE [LARGE SCALE GENOMIC DNA]</scope>
    <source>
        <strain evidence="2">Ter331</strain>
    </source>
</reference>
<reference evidence="1 2" key="3">
    <citation type="journal article" date="2008" name="FEMS Microbiol. Ecol.">
        <title>Identification and characterization of genes underlying chitinolysis in Collimonas fungivorans Ter331.</title>
        <authorList>
            <person name="Fritsche K."/>
            <person name="de Boer W."/>
            <person name="Gerards S."/>
            <person name="van den Berg M."/>
            <person name="van Veen J.A."/>
            <person name="Leveau J.H."/>
        </authorList>
    </citation>
    <scope>NUCLEOTIDE SEQUENCE [LARGE SCALE GENOMIC DNA]</scope>
    <source>
        <strain evidence="1 2">Ter331</strain>
    </source>
</reference>
<sequence>MTCLGDLICNRFSIFPNFDFQLFKLIIRFFNFCG</sequence>
<reference evidence="1 2" key="5">
    <citation type="journal article" date="2011" name="ISME J.">
        <title>Dual transcriptional profiling of a bacterial/fungal confrontation: Collimonas fungivorans versus Aspergillus niger.</title>
        <authorList>
            <person name="Mela F."/>
            <person name="Fritsche K."/>
            <person name="de Boer W."/>
            <person name="van Veen J.A."/>
            <person name="de Graaff L.H."/>
            <person name="van den Berg M."/>
            <person name="Leveau J.H."/>
        </authorList>
    </citation>
    <scope>NUCLEOTIDE SEQUENCE [LARGE SCALE GENOMIC DNA]</scope>
    <source>
        <strain evidence="1 2">Ter331</strain>
    </source>
</reference>
<accession>G0AEY3</accession>
<dbReference type="EMBL" id="CP002745">
    <property type="protein sequence ID" value="AEK60510.1"/>
    <property type="molecule type" value="Genomic_DNA"/>
</dbReference>
<dbReference type="KEGG" id="cfu:CFU_0675"/>
<gene>
    <name evidence="1" type="ordered locus">CFU_0675</name>
</gene>